<comment type="caution">
    <text evidence="2">The sequence shown here is derived from an EMBL/GenBank/DDBJ whole genome shotgun (WGS) entry which is preliminary data.</text>
</comment>
<keyword evidence="3" id="KW-1185">Reference proteome</keyword>
<dbReference type="AlphaFoldDB" id="A0A5B7GGD8"/>
<organism evidence="2 3">
    <name type="scientific">Portunus trituberculatus</name>
    <name type="common">Swimming crab</name>
    <name type="synonym">Neptunus trituberculatus</name>
    <dbReference type="NCBI Taxonomy" id="210409"/>
    <lineage>
        <taxon>Eukaryota</taxon>
        <taxon>Metazoa</taxon>
        <taxon>Ecdysozoa</taxon>
        <taxon>Arthropoda</taxon>
        <taxon>Crustacea</taxon>
        <taxon>Multicrustacea</taxon>
        <taxon>Malacostraca</taxon>
        <taxon>Eumalacostraca</taxon>
        <taxon>Eucarida</taxon>
        <taxon>Decapoda</taxon>
        <taxon>Pleocyemata</taxon>
        <taxon>Brachyura</taxon>
        <taxon>Eubrachyura</taxon>
        <taxon>Portunoidea</taxon>
        <taxon>Portunidae</taxon>
        <taxon>Portuninae</taxon>
        <taxon>Portunus</taxon>
    </lineage>
</organism>
<gene>
    <name evidence="2" type="ORF">E2C01_050435</name>
</gene>
<name>A0A5B7GGD8_PORTR</name>
<proteinExistence type="predicted"/>
<dbReference type="Proteomes" id="UP000324222">
    <property type="component" value="Unassembled WGS sequence"/>
</dbReference>
<accession>A0A5B7GGD8</accession>
<protein>
    <submittedName>
        <fullName evidence="2">Uncharacterized protein</fullName>
    </submittedName>
</protein>
<evidence type="ECO:0000313" key="3">
    <source>
        <dbReference type="Proteomes" id="UP000324222"/>
    </source>
</evidence>
<feature type="region of interest" description="Disordered" evidence="1">
    <location>
        <begin position="1"/>
        <end position="26"/>
    </location>
</feature>
<dbReference type="EMBL" id="VSRR010013975">
    <property type="protein sequence ID" value="MPC56475.1"/>
    <property type="molecule type" value="Genomic_DNA"/>
</dbReference>
<sequence>MWGKAMPNSYSENRTLQDAPTCETNLTPPDSKVSIMKCQRCSYCRSILETLAKCSTNTSATVLGSDTVLPPTFSWDKTGGGAEYFLNTSILRTLLKTSVSGVRSEMDET</sequence>
<evidence type="ECO:0000256" key="1">
    <source>
        <dbReference type="SAM" id="MobiDB-lite"/>
    </source>
</evidence>
<reference evidence="2 3" key="1">
    <citation type="submission" date="2019-05" db="EMBL/GenBank/DDBJ databases">
        <title>Another draft genome of Portunus trituberculatus and its Hox gene families provides insights of decapod evolution.</title>
        <authorList>
            <person name="Jeong J.-H."/>
            <person name="Song I."/>
            <person name="Kim S."/>
            <person name="Choi T."/>
            <person name="Kim D."/>
            <person name="Ryu S."/>
            <person name="Kim W."/>
        </authorList>
    </citation>
    <scope>NUCLEOTIDE SEQUENCE [LARGE SCALE GENOMIC DNA]</scope>
    <source>
        <tissue evidence="2">Muscle</tissue>
    </source>
</reference>
<evidence type="ECO:0000313" key="2">
    <source>
        <dbReference type="EMBL" id="MPC56475.1"/>
    </source>
</evidence>
<feature type="compositionally biased region" description="Polar residues" evidence="1">
    <location>
        <begin position="8"/>
        <end position="26"/>
    </location>
</feature>